<dbReference type="VEuPathDB" id="VectorBase:GPAI047932"/>
<keyword evidence="1" id="KW-0472">Membrane</keyword>
<keyword evidence="3" id="KW-1185">Reference proteome</keyword>
<name>A0A1B0AJL7_GLOPL</name>
<reference evidence="3" key="1">
    <citation type="submission" date="2014-03" db="EMBL/GenBank/DDBJ databases">
        <authorList>
            <person name="Aksoy S."/>
            <person name="Warren W."/>
            <person name="Wilson R.K."/>
        </authorList>
    </citation>
    <scope>NUCLEOTIDE SEQUENCE [LARGE SCALE GENOMIC DNA]</scope>
    <source>
        <strain evidence="3">IAEA</strain>
    </source>
</reference>
<reference evidence="2" key="2">
    <citation type="submission" date="2020-05" db="UniProtKB">
        <authorList>
            <consortium name="EnsemblMetazoa"/>
        </authorList>
    </citation>
    <scope>IDENTIFICATION</scope>
    <source>
        <strain evidence="2">IAEA</strain>
    </source>
</reference>
<keyword evidence="1" id="KW-1133">Transmembrane helix</keyword>
<keyword evidence="1" id="KW-0812">Transmembrane</keyword>
<feature type="transmembrane region" description="Helical" evidence="1">
    <location>
        <begin position="67"/>
        <end position="86"/>
    </location>
</feature>
<organism evidence="2 3">
    <name type="scientific">Glossina pallidipes</name>
    <name type="common">Tsetse fly</name>
    <dbReference type="NCBI Taxonomy" id="7398"/>
    <lineage>
        <taxon>Eukaryota</taxon>
        <taxon>Metazoa</taxon>
        <taxon>Ecdysozoa</taxon>
        <taxon>Arthropoda</taxon>
        <taxon>Hexapoda</taxon>
        <taxon>Insecta</taxon>
        <taxon>Pterygota</taxon>
        <taxon>Neoptera</taxon>
        <taxon>Endopterygota</taxon>
        <taxon>Diptera</taxon>
        <taxon>Brachycera</taxon>
        <taxon>Muscomorpha</taxon>
        <taxon>Hippoboscoidea</taxon>
        <taxon>Glossinidae</taxon>
        <taxon>Glossina</taxon>
    </lineage>
</organism>
<dbReference type="AlphaFoldDB" id="A0A1B0AJL7"/>
<proteinExistence type="predicted"/>
<evidence type="ECO:0000313" key="2">
    <source>
        <dbReference type="EnsemblMetazoa" id="GPAI047932-PA"/>
    </source>
</evidence>
<dbReference type="Proteomes" id="UP000092445">
    <property type="component" value="Unassembled WGS sequence"/>
</dbReference>
<accession>A0A1B0AJL7</accession>
<evidence type="ECO:0000256" key="1">
    <source>
        <dbReference type="SAM" id="Phobius"/>
    </source>
</evidence>
<sequence>MAYYKLHQNVIAPIQCLHAKQDIMGSRQQVKILCAKSNTDTLDNGNVHSDVINSDHFYDKALMTPRIYYATIAVVLIYSDLLSLLYHKEIFRDISKPNLFGLISIKLRNSKINANYNK</sequence>
<dbReference type="EnsemblMetazoa" id="GPAI047932-RA">
    <property type="protein sequence ID" value="GPAI047932-PA"/>
    <property type="gene ID" value="GPAI047932"/>
</dbReference>
<evidence type="ECO:0000313" key="3">
    <source>
        <dbReference type="Proteomes" id="UP000092445"/>
    </source>
</evidence>
<protein>
    <submittedName>
        <fullName evidence="2">Uncharacterized protein</fullName>
    </submittedName>
</protein>